<evidence type="ECO:0000259" key="5">
    <source>
        <dbReference type="PROSITE" id="PS51118"/>
    </source>
</evidence>
<keyword evidence="2" id="KW-0238">DNA-binding</keyword>
<feature type="region of interest" description="Disordered" evidence="4">
    <location>
        <begin position="114"/>
        <end position="136"/>
    </location>
</feature>
<evidence type="ECO:0000313" key="7">
    <source>
        <dbReference type="Proteomes" id="UP001237105"/>
    </source>
</evidence>
<dbReference type="InterPro" id="IPR002577">
    <property type="entry name" value="HTH_HxlR"/>
</dbReference>
<dbReference type="PANTHER" id="PTHR33204">
    <property type="entry name" value="TRANSCRIPTIONAL REGULATOR, MARR FAMILY"/>
    <property type="match status" value="1"/>
</dbReference>
<evidence type="ECO:0000256" key="1">
    <source>
        <dbReference type="ARBA" id="ARBA00023015"/>
    </source>
</evidence>
<gene>
    <name evidence="6" type="ORF">QIT00_26685</name>
</gene>
<evidence type="ECO:0000313" key="6">
    <source>
        <dbReference type="EMBL" id="MDI3422095.1"/>
    </source>
</evidence>
<evidence type="ECO:0000256" key="2">
    <source>
        <dbReference type="ARBA" id="ARBA00023125"/>
    </source>
</evidence>
<dbReference type="Pfam" id="PF01638">
    <property type="entry name" value="HxlR"/>
    <property type="match status" value="1"/>
</dbReference>
<dbReference type="SUPFAM" id="SSF46785">
    <property type="entry name" value="Winged helix' DNA-binding domain"/>
    <property type="match status" value="1"/>
</dbReference>
<dbReference type="EMBL" id="JASCIS010000032">
    <property type="protein sequence ID" value="MDI3422095.1"/>
    <property type="molecule type" value="Genomic_DNA"/>
</dbReference>
<dbReference type="PROSITE" id="PS51118">
    <property type="entry name" value="HTH_HXLR"/>
    <property type="match status" value="1"/>
</dbReference>
<dbReference type="Gene3D" id="1.10.10.10">
    <property type="entry name" value="Winged helix-like DNA-binding domain superfamily/Winged helix DNA-binding domain"/>
    <property type="match status" value="1"/>
</dbReference>
<sequence>MKESPTTTDGTVFDSDCPVRDILSHIATRWGLLILAALGERPLRFFELANRVGGISDKMLAQTLRLLTRDGLISRTVEPTNPPRVTYALTELGQDISAPMRRLMERIQARTPDVLAAQQAHDATAESSGVPRSRTP</sequence>
<dbReference type="Proteomes" id="UP001237105">
    <property type="component" value="Unassembled WGS sequence"/>
</dbReference>
<reference evidence="6 7" key="1">
    <citation type="submission" date="2023-05" db="EMBL/GenBank/DDBJ databases">
        <title>Draft genome sequence of Streptomyces sp. B-S-A12 isolated from a cave soil in Thailand.</title>
        <authorList>
            <person name="Chamroensaksri N."/>
            <person name="Muangham S."/>
        </authorList>
    </citation>
    <scope>NUCLEOTIDE SEQUENCE [LARGE SCALE GENOMIC DNA]</scope>
    <source>
        <strain evidence="6 7">B-S-A12</strain>
    </source>
</reference>
<evidence type="ECO:0000256" key="4">
    <source>
        <dbReference type="SAM" id="MobiDB-lite"/>
    </source>
</evidence>
<name>A0ABT6T3V2_9ACTN</name>
<feature type="domain" description="HTH hxlR-type" evidence="5">
    <location>
        <begin position="17"/>
        <end position="115"/>
    </location>
</feature>
<dbReference type="InterPro" id="IPR036388">
    <property type="entry name" value="WH-like_DNA-bd_sf"/>
</dbReference>
<dbReference type="PANTHER" id="PTHR33204:SF37">
    <property type="entry name" value="HTH-TYPE TRANSCRIPTIONAL REGULATOR YODB"/>
    <property type="match status" value="1"/>
</dbReference>
<organism evidence="6 7">
    <name type="scientific">Streptomyces luteolus</name>
    <dbReference type="NCBI Taxonomy" id="3043615"/>
    <lineage>
        <taxon>Bacteria</taxon>
        <taxon>Bacillati</taxon>
        <taxon>Actinomycetota</taxon>
        <taxon>Actinomycetes</taxon>
        <taxon>Kitasatosporales</taxon>
        <taxon>Streptomycetaceae</taxon>
        <taxon>Streptomyces</taxon>
    </lineage>
</organism>
<evidence type="ECO:0000256" key="3">
    <source>
        <dbReference type="ARBA" id="ARBA00023163"/>
    </source>
</evidence>
<accession>A0ABT6T3V2</accession>
<keyword evidence="3" id="KW-0804">Transcription</keyword>
<comment type="caution">
    <text evidence="6">The sequence shown here is derived from an EMBL/GenBank/DDBJ whole genome shotgun (WGS) entry which is preliminary data.</text>
</comment>
<proteinExistence type="predicted"/>
<keyword evidence="7" id="KW-1185">Reference proteome</keyword>
<dbReference type="InterPro" id="IPR036390">
    <property type="entry name" value="WH_DNA-bd_sf"/>
</dbReference>
<keyword evidence="1" id="KW-0805">Transcription regulation</keyword>
<dbReference type="RefSeq" id="WP_282537957.1">
    <property type="nucleotide sequence ID" value="NZ_JASCIS010000032.1"/>
</dbReference>
<protein>
    <submittedName>
        <fullName evidence="6">Helix-turn-helix domain-containing protein</fullName>
    </submittedName>
</protein>